<comment type="subunit">
    <text evidence="7">Forms oligomers.</text>
</comment>
<protein>
    <recommendedName>
        <fullName evidence="1 7">Transcriptional regulator MraZ</fullName>
    </recommendedName>
</protein>
<accession>A0A3A5MB32</accession>
<dbReference type="GO" id="GO:0005737">
    <property type="term" value="C:cytoplasm"/>
    <property type="evidence" value="ECO:0007669"/>
    <property type="project" value="UniProtKB-UniRule"/>
</dbReference>
<comment type="similarity">
    <text evidence="7">Belongs to the MraZ family.</text>
</comment>
<dbReference type="PANTHER" id="PTHR34701:SF1">
    <property type="entry name" value="TRANSCRIPTIONAL REGULATOR MRAZ"/>
    <property type="match status" value="1"/>
</dbReference>
<dbReference type="GO" id="GO:2000143">
    <property type="term" value="P:negative regulation of DNA-templated transcription initiation"/>
    <property type="evidence" value="ECO:0007669"/>
    <property type="project" value="TreeGrafter"/>
</dbReference>
<dbReference type="PROSITE" id="PS51740">
    <property type="entry name" value="SPOVT_ABRB"/>
    <property type="match status" value="2"/>
</dbReference>
<dbReference type="Proteomes" id="UP000272560">
    <property type="component" value="Unassembled WGS sequence"/>
</dbReference>
<proteinExistence type="inferred from homology"/>
<dbReference type="InterPro" id="IPR007159">
    <property type="entry name" value="SpoVT-AbrB_dom"/>
</dbReference>
<keyword evidence="5 7" id="KW-0238">DNA-binding</keyword>
<dbReference type="HAMAP" id="MF_01008">
    <property type="entry name" value="MraZ"/>
    <property type="match status" value="1"/>
</dbReference>
<evidence type="ECO:0000313" key="10">
    <source>
        <dbReference type="Proteomes" id="UP000272560"/>
    </source>
</evidence>
<evidence type="ECO:0000256" key="6">
    <source>
        <dbReference type="ARBA" id="ARBA00023163"/>
    </source>
</evidence>
<evidence type="ECO:0000256" key="5">
    <source>
        <dbReference type="ARBA" id="ARBA00023125"/>
    </source>
</evidence>
<keyword evidence="3" id="KW-0677">Repeat</keyword>
<dbReference type="NCBIfam" id="TIGR00242">
    <property type="entry name" value="division/cell wall cluster transcriptional repressor MraZ"/>
    <property type="match status" value="1"/>
</dbReference>
<dbReference type="InterPro" id="IPR020603">
    <property type="entry name" value="MraZ_dom"/>
</dbReference>
<sequence>MFLGTHTPRLDEKGRLILPAKFREELSEGLVLTRGQERCIYVFSASEFERVHEQMRAAPISSRQARDYNRIFLSGASDEVPDKQGRITIPPALRTYAGLDRDLAVIGAGSRAEIWAADAWDSYLTEKETAFSETDEDGFPGII</sequence>
<dbReference type="OrthoDB" id="9807753at2"/>
<evidence type="ECO:0000313" key="9">
    <source>
        <dbReference type="EMBL" id="RJT79276.1"/>
    </source>
</evidence>
<dbReference type="InterPro" id="IPR003444">
    <property type="entry name" value="MraZ"/>
</dbReference>
<evidence type="ECO:0000256" key="2">
    <source>
        <dbReference type="ARBA" id="ARBA00022490"/>
    </source>
</evidence>
<dbReference type="GO" id="GO:0003700">
    <property type="term" value="F:DNA-binding transcription factor activity"/>
    <property type="evidence" value="ECO:0007669"/>
    <property type="project" value="UniProtKB-UniRule"/>
</dbReference>
<dbReference type="AlphaFoldDB" id="A0A3A5MB32"/>
<name>A0A3A5MB32_9MICC</name>
<comment type="subcellular location">
    <subcellularLocation>
        <location evidence="7">Cytoplasm</location>
        <location evidence="7">Nucleoid</location>
    </subcellularLocation>
</comment>
<dbReference type="EMBL" id="QZVT01000005">
    <property type="protein sequence ID" value="RJT79276.1"/>
    <property type="molecule type" value="Genomic_DNA"/>
</dbReference>
<dbReference type="InterPro" id="IPR035642">
    <property type="entry name" value="MraZ_N"/>
</dbReference>
<dbReference type="CDD" id="cd16320">
    <property type="entry name" value="MraZ_N"/>
    <property type="match status" value="1"/>
</dbReference>
<gene>
    <name evidence="7 9" type="primary">mraZ</name>
    <name evidence="9" type="ORF">D6T63_11805</name>
</gene>
<reference evidence="9 10" key="1">
    <citation type="submission" date="2018-09" db="EMBL/GenBank/DDBJ databases">
        <title>Novel species of Arthrobacter.</title>
        <authorList>
            <person name="Liu Q."/>
            <person name="Xin Y.-H."/>
        </authorList>
    </citation>
    <scope>NUCLEOTIDE SEQUENCE [LARGE SCALE GENOMIC DNA]</scope>
    <source>
        <strain evidence="9 10">Hz2</strain>
    </source>
</reference>
<keyword evidence="4 7" id="KW-0805">Transcription regulation</keyword>
<dbReference type="PANTHER" id="PTHR34701">
    <property type="entry name" value="TRANSCRIPTIONAL REGULATOR MRAZ"/>
    <property type="match status" value="1"/>
</dbReference>
<feature type="domain" description="SpoVT-AbrB" evidence="8">
    <location>
        <begin position="5"/>
        <end position="47"/>
    </location>
</feature>
<evidence type="ECO:0000256" key="7">
    <source>
        <dbReference type="HAMAP-Rule" id="MF_01008"/>
    </source>
</evidence>
<dbReference type="InterPro" id="IPR038619">
    <property type="entry name" value="MraZ_sf"/>
</dbReference>
<keyword evidence="6 7" id="KW-0804">Transcription</keyword>
<dbReference type="Pfam" id="PF02381">
    <property type="entry name" value="MraZ"/>
    <property type="match status" value="2"/>
</dbReference>
<evidence type="ECO:0000256" key="1">
    <source>
        <dbReference type="ARBA" id="ARBA00013860"/>
    </source>
</evidence>
<dbReference type="GO" id="GO:0000976">
    <property type="term" value="F:transcription cis-regulatory region binding"/>
    <property type="evidence" value="ECO:0007669"/>
    <property type="project" value="TreeGrafter"/>
</dbReference>
<comment type="caution">
    <text evidence="9">The sequence shown here is derived from an EMBL/GenBank/DDBJ whole genome shotgun (WGS) entry which is preliminary data.</text>
</comment>
<dbReference type="InterPro" id="IPR037914">
    <property type="entry name" value="SpoVT-AbrB_sf"/>
</dbReference>
<dbReference type="Gene3D" id="3.40.1550.20">
    <property type="entry name" value="Transcriptional regulator MraZ domain"/>
    <property type="match status" value="1"/>
</dbReference>
<evidence type="ECO:0000256" key="4">
    <source>
        <dbReference type="ARBA" id="ARBA00023015"/>
    </source>
</evidence>
<keyword evidence="2 7" id="KW-0963">Cytoplasm</keyword>
<organism evidence="9 10">
    <name type="scientific">Arthrobacter cheniae</name>
    <dbReference type="NCBI Taxonomy" id="1258888"/>
    <lineage>
        <taxon>Bacteria</taxon>
        <taxon>Bacillati</taxon>
        <taxon>Actinomycetota</taxon>
        <taxon>Actinomycetes</taxon>
        <taxon>Micrococcales</taxon>
        <taxon>Micrococcaceae</taxon>
        <taxon>Arthrobacter</taxon>
    </lineage>
</organism>
<dbReference type="GO" id="GO:0009295">
    <property type="term" value="C:nucleoid"/>
    <property type="evidence" value="ECO:0007669"/>
    <property type="project" value="UniProtKB-SubCell"/>
</dbReference>
<dbReference type="CDD" id="cd16321">
    <property type="entry name" value="MraZ_C"/>
    <property type="match status" value="1"/>
</dbReference>
<dbReference type="RefSeq" id="WP_120149220.1">
    <property type="nucleotide sequence ID" value="NZ_QZVT01000005.1"/>
</dbReference>
<feature type="domain" description="SpoVT-AbrB" evidence="8">
    <location>
        <begin position="76"/>
        <end position="119"/>
    </location>
</feature>
<keyword evidence="10" id="KW-1185">Reference proteome</keyword>
<evidence type="ECO:0000259" key="8">
    <source>
        <dbReference type="PROSITE" id="PS51740"/>
    </source>
</evidence>
<dbReference type="InterPro" id="IPR035644">
    <property type="entry name" value="MraZ_C"/>
</dbReference>
<dbReference type="SUPFAM" id="SSF89447">
    <property type="entry name" value="AbrB/MazE/MraZ-like"/>
    <property type="match status" value="1"/>
</dbReference>
<evidence type="ECO:0000256" key="3">
    <source>
        <dbReference type="ARBA" id="ARBA00022737"/>
    </source>
</evidence>